<reference evidence="3" key="1">
    <citation type="submission" date="2022-11" db="UniProtKB">
        <authorList>
            <consortium name="WormBaseParasite"/>
        </authorList>
    </citation>
    <scope>IDENTIFICATION</scope>
</reference>
<feature type="chain" id="PRO_5036788236" evidence="1">
    <location>
        <begin position="28"/>
        <end position="267"/>
    </location>
</feature>
<name>A0A914WC32_9BILA</name>
<keyword evidence="1" id="KW-0732">Signal</keyword>
<feature type="signal peptide" evidence="1">
    <location>
        <begin position="1"/>
        <end position="27"/>
    </location>
</feature>
<keyword evidence="2" id="KW-1185">Reference proteome</keyword>
<dbReference type="Proteomes" id="UP000887566">
    <property type="component" value="Unplaced"/>
</dbReference>
<accession>A0A914WC32</accession>
<proteinExistence type="predicted"/>
<evidence type="ECO:0000256" key="1">
    <source>
        <dbReference type="SAM" id="SignalP"/>
    </source>
</evidence>
<protein>
    <submittedName>
        <fullName evidence="3">Uncharacterized protein</fullName>
    </submittedName>
</protein>
<dbReference type="WBParaSite" id="PSAMB.scaffold3699size17191.g22312.t1">
    <property type="protein sequence ID" value="PSAMB.scaffold3699size17191.g22312.t1"/>
    <property type="gene ID" value="PSAMB.scaffold3699size17191.g22312"/>
</dbReference>
<sequence>MVSSMLLDVKIFPLLLSINFLFQFITGDDSVHFDWFNSTTLLATSGTEVVCSESKLDIVVCYFDDKDRRFVFCNPNSVQVESDSQLNPFGSSNARNLSYGIWLQSPTTAWVDKTFGIPFSPRDASSFVHIVEYAFYGDSEYTMKIQPINADFPQVTMKFFLTCQNGSIYCGSEMDLSEYVGRATAADYTAPISSGLTEICTEACAEIYIRAIDKSNQEQHKFRVGALCRPFLRKRNEVMETFVGKIRMALNDLLHDVIPQRVETNEE</sequence>
<evidence type="ECO:0000313" key="3">
    <source>
        <dbReference type="WBParaSite" id="PSAMB.scaffold3699size17191.g22312.t1"/>
    </source>
</evidence>
<organism evidence="2 3">
    <name type="scientific">Plectus sambesii</name>
    <dbReference type="NCBI Taxonomy" id="2011161"/>
    <lineage>
        <taxon>Eukaryota</taxon>
        <taxon>Metazoa</taxon>
        <taxon>Ecdysozoa</taxon>
        <taxon>Nematoda</taxon>
        <taxon>Chromadorea</taxon>
        <taxon>Plectida</taxon>
        <taxon>Plectina</taxon>
        <taxon>Plectoidea</taxon>
        <taxon>Plectidae</taxon>
        <taxon>Plectus</taxon>
    </lineage>
</organism>
<dbReference type="AlphaFoldDB" id="A0A914WC32"/>
<evidence type="ECO:0000313" key="2">
    <source>
        <dbReference type="Proteomes" id="UP000887566"/>
    </source>
</evidence>